<evidence type="ECO:0000313" key="3">
    <source>
        <dbReference type="Proteomes" id="UP001239994"/>
    </source>
</evidence>
<evidence type="ECO:0000256" key="1">
    <source>
        <dbReference type="SAM" id="MobiDB-lite"/>
    </source>
</evidence>
<dbReference type="Proteomes" id="UP001239994">
    <property type="component" value="Unassembled WGS sequence"/>
</dbReference>
<feature type="region of interest" description="Disordered" evidence="1">
    <location>
        <begin position="77"/>
        <end position="119"/>
    </location>
</feature>
<comment type="caution">
    <text evidence="2">The sequence shown here is derived from an EMBL/GenBank/DDBJ whole genome shotgun (WGS) entry which is preliminary data.</text>
</comment>
<accession>A0AAD8Z9E0</accession>
<sequence>MPQPEGSIRDKRVSNKSMMEGMHVDGSLAHGKALASAGRQAGSGELHALKECYLSGLLLIDVLLVLTGEVEEVKKRALQQFTPNHPHLSPPPPPPPPPPNPEQSAEKSKENNVDKRWTTSDVLEEAPSAAALKFCLPLPRSLLWQRQPWLNARRKTGPRSSQIKLLRGIQRQQ</sequence>
<evidence type="ECO:0000313" key="2">
    <source>
        <dbReference type="EMBL" id="KAK1795059.1"/>
    </source>
</evidence>
<dbReference type="AlphaFoldDB" id="A0AAD8Z9E0"/>
<organism evidence="2 3">
    <name type="scientific">Electrophorus voltai</name>
    <dbReference type="NCBI Taxonomy" id="2609070"/>
    <lineage>
        <taxon>Eukaryota</taxon>
        <taxon>Metazoa</taxon>
        <taxon>Chordata</taxon>
        <taxon>Craniata</taxon>
        <taxon>Vertebrata</taxon>
        <taxon>Euteleostomi</taxon>
        <taxon>Actinopterygii</taxon>
        <taxon>Neopterygii</taxon>
        <taxon>Teleostei</taxon>
        <taxon>Ostariophysi</taxon>
        <taxon>Gymnotiformes</taxon>
        <taxon>Gymnotoidei</taxon>
        <taxon>Gymnotidae</taxon>
        <taxon>Electrophorus</taxon>
    </lineage>
</organism>
<gene>
    <name evidence="2" type="ORF">P4O66_010238</name>
</gene>
<proteinExistence type="predicted"/>
<keyword evidence="3" id="KW-1185">Reference proteome</keyword>
<protein>
    <submittedName>
        <fullName evidence="2">Uncharacterized protein</fullName>
    </submittedName>
</protein>
<dbReference type="EMBL" id="JAROKS010000016">
    <property type="protein sequence ID" value="KAK1795059.1"/>
    <property type="molecule type" value="Genomic_DNA"/>
</dbReference>
<reference evidence="2" key="1">
    <citation type="submission" date="2023-03" db="EMBL/GenBank/DDBJ databases">
        <title>Electrophorus voltai genome.</title>
        <authorList>
            <person name="Bian C."/>
        </authorList>
    </citation>
    <scope>NUCLEOTIDE SEQUENCE</scope>
    <source>
        <strain evidence="2">CB-2022</strain>
        <tissue evidence="2">Muscle</tissue>
    </source>
</reference>
<feature type="region of interest" description="Disordered" evidence="1">
    <location>
        <begin position="150"/>
        <end position="173"/>
    </location>
</feature>
<feature type="compositionally biased region" description="Basic and acidic residues" evidence="1">
    <location>
        <begin position="104"/>
        <end position="118"/>
    </location>
</feature>
<feature type="compositionally biased region" description="Pro residues" evidence="1">
    <location>
        <begin position="88"/>
        <end position="101"/>
    </location>
</feature>
<name>A0AAD8Z9E0_9TELE</name>